<gene>
    <name evidence="2" type="ORF">A3A78_02275</name>
</gene>
<evidence type="ECO:0000313" key="2">
    <source>
        <dbReference type="EMBL" id="OGC55841.1"/>
    </source>
</evidence>
<proteinExistence type="predicted"/>
<keyword evidence="1" id="KW-0812">Transmembrane</keyword>
<feature type="transmembrane region" description="Helical" evidence="1">
    <location>
        <begin position="64"/>
        <end position="83"/>
    </location>
</feature>
<dbReference type="EMBL" id="MEVI01000001">
    <property type="protein sequence ID" value="OGC55841.1"/>
    <property type="molecule type" value="Genomic_DNA"/>
</dbReference>
<keyword evidence="1" id="KW-0472">Membrane</keyword>
<evidence type="ECO:0000313" key="3">
    <source>
        <dbReference type="Proteomes" id="UP000176504"/>
    </source>
</evidence>
<name>A0A1F4VF02_UNCKA</name>
<organism evidence="2 3">
    <name type="scientific">candidate division WWE3 bacterium RIFCSPLOWO2_01_FULL_41_18</name>
    <dbReference type="NCBI Taxonomy" id="1802625"/>
    <lineage>
        <taxon>Bacteria</taxon>
        <taxon>Katanobacteria</taxon>
    </lineage>
</organism>
<keyword evidence="1" id="KW-1133">Transmembrane helix</keyword>
<accession>A0A1F4VF02</accession>
<comment type="caution">
    <text evidence="2">The sequence shown here is derived from an EMBL/GenBank/DDBJ whole genome shotgun (WGS) entry which is preliminary data.</text>
</comment>
<evidence type="ECO:0000256" key="1">
    <source>
        <dbReference type="SAM" id="Phobius"/>
    </source>
</evidence>
<protein>
    <submittedName>
        <fullName evidence="2">Uncharacterized protein</fullName>
    </submittedName>
</protein>
<sequence length="96" mass="9977">MGISTLLNSGLQAGIQNAAVVNGLASGANPMDYAIPSVFVMGLTPPEVSQVAGVSVVQTLNFTLIAYVIVVLTALAITAYFLWGKKAEVINENIPK</sequence>
<dbReference type="AlphaFoldDB" id="A0A1F4VF02"/>
<dbReference type="Proteomes" id="UP000176504">
    <property type="component" value="Unassembled WGS sequence"/>
</dbReference>
<reference evidence="2 3" key="1">
    <citation type="journal article" date="2016" name="Nat. Commun.">
        <title>Thousands of microbial genomes shed light on interconnected biogeochemical processes in an aquifer system.</title>
        <authorList>
            <person name="Anantharaman K."/>
            <person name="Brown C.T."/>
            <person name="Hug L.A."/>
            <person name="Sharon I."/>
            <person name="Castelle C.J."/>
            <person name="Probst A.J."/>
            <person name="Thomas B.C."/>
            <person name="Singh A."/>
            <person name="Wilkins M.J."/>
            <person name="Karaoz U."/>
            <person name="Brodie E.L."/>
            <person name="Williams K.H."/>
            <person name="Hubbard S.S."/>
            <person name="Banfield J.F."/>
        </authorList>
    </citation>
    <scope>NUCLEOTIDE SEQUENCE [LARGE SCALE GENOMIC DNA]</scope>
</reference>